<dbReference type="NCBIfam" id="TIGR00254">
    <property type="entry name" value="GGDEF"/>
    <property type="match status" value="1"/>
</dbReference>
<dbReference type="Pfam" id="PF00072">
    <property type="entry name" value="Response_reg"/>
    <property type="match status" value="1"/>
</dbReference>
<keyword evidence="2" id="KW-0902">Two-component regulatory system</keyword>
<dbReference type="InterPro" id="IPR011006">
    <property type="entry name" value="CheY-like_superfamily"/>
</dbReference>
<feature type="domain" description="Response regulatory" evidence="8">
    <location>
        <begin position="10"/>
        <end position="126"/>
    </location>
</feature>
<dbReference type="GO" id="GO:0000976">
    <property type="term" value="F:transcription cis-regulatory region binding"/>
    <property type="evidence" value="ECO:0007669"/>
    <property type="project" value="TreeGrafter"/>
</dbReference>
<keyword evidence="3" id="KW-0805">Transcription regulation</keyword>
<dbReference type="GO" id="GO:0032993">
    <property type="term" value="C:protein-DNA complex"/>
    <property type="evidence" value="ECO:0007669"/>
    <property type="project" value="TreeGrafter"/>
</dbReference>
<dbReference type="InterPro" id="IPR043128">
    <property type="entry name" value="Rev_trsase/Diguanyl_cyclase"/>
</dbReference>
<dbReference type="EMBL" id="BOPG01000034">
    <property type="protein sequence ID" value="GIJ58128.1"/>
    <property type="molecule type" value="Genomic_DNA"/>
</dbReference>
<evidence type="ECO:0000256" key="4">
    <source>
        <dbReference type="ARBA" id="ARBA00023125"/>
    </source>
</evidence>
<protein>
    <recommendedName>
        <fullName evidence="12">Response regulator receiver modulated diguanylate cyclase</fullName>
    </recommendedName>
</protein>
<keyword evidence="11" id="KW-1185">Reference proteome</keyword>
<evidence type="ECO:0008006" key="12">
    <source>
        <dbReference type="Google" id="ProtNLM"/>
    </source>
</evidence>
<proteinExistence type="predicted"/>
<dbReference type="Gene3D" id="3.40.50.2300">
    <property type="match status" value="1"/>
</dbReference>
<evidence type="ECO:0000256" key="1">
    <source>
        <dbReference type="ARBA" id="ARBA00022553"/>
    </source>
</evidence>
<dbReference type="SMART" id="SM00267">
    <property type="entry name" value="GGDEF"/>
    <property type="match status" value="1"/>
</dbReference>
<dbReference type="PANTHER" id="PTHR48111">
    <property type="entry name" value="REGULATOR OF RPOS"/>
    <property type="match status" value="1"/>
</dbReference>
<dbReference type="GO" id="GO:0005829">
    <property type="term" value="C:cytosol"/>
    <property type="evidence" value="ECO:0007669"/>
    <property type="project" value="TreeGrafter"/>
</dbReference>
<dbReference type="AlphaFoldDB" id="A0A8J3Z855"/>
<dbReference type="Gene3D" id="6.10.250.690">
    <property type="match status" value="1"/>
</dbReference>
<dbReference type="PROSITE" id="PS50887">
    <property type="entry name" value="GGDEF"/>
    <property type="match status" value="1"/>
</dbReference>
<dbReference type="Gene3D" id="3.30.70.270">
    <property type="match status" value="1"/>
</dbReference>
<dbReference type="InterPro" id="IPR039420">
    <property type="entry name" value="WalR-like"/>
</dbReference>
<evidence type="ECO:0000313" key="11">
    <source>
        <dbReference type="Proteomes" id="UP000612585"/>
    </source>
</evidence>
<dbReference type="CDD" id="cd01949">
    <property type="entry name" value="GGDEF"/>
    <property type="match status" value="1"/>
</dbReference>
<evidence type="ECO:0000256" key="2">
    <source>
        <dbReference type="ARBA" id="ARBA00023012"/>
    </source>
</evidence>
<evidence type="ECO:0000313" key="10">
    <source>
        <dbReference type="EMBL" id="GIJ58128.1"/>
    </source>
</evidence>
<dbReference type="PANTHER" id="PTHR48111:SF1">
    <property type="entry name" value="TWO-COMPONENT RESPONSE REGULATOR ORR33"/>
    <property type="match status" value="1"/>
</dbReference>
<evidence type="ECO:0000259" key="8">
    <source>
        <dbReference type="PROSITE" id="PS50110"/>
    </source>
</evidence>
<gene>
    <name evidence="10" type="ORF">Vau01_056440</name>
</gene>
<keyword evidence="4" id="KW-0238">DNA-binding</keyword>
<dbReference type="InterPro" id="IPR000160">
    <property type="entry name" value="GGDEF_dom"/>
</dbReference>
<evidence type="ECO:0000256" key="5">
    <source>
        <dbReference type="ARBA" id="ARBA00023163"/>
    </source>
</evidence>
<reference evidence="10" key="1">
    <citation type="submission" date="2021-01" db="EMBL/GenBank/DDBJ databases">
        <title>Whole genome shotgun sequence of Virgisporangium aurantiacum NBRC 16421.</title>
        <authorList>
            <person name="Komaki H."/>
            <person name="Tamura T."/>
        </authorList>
    </citation>
    <scope>NUCLEOTIDE SEQUENCE</scope>
    <source>
        <strain evidence="10">NBRC 16421</strain>
    </source>
</reference>
<sequence>MTAPGEVAETLLIVDDDVDIVRFIQMYLKIEGFDVLIASDGDEALEIIEKHQPALAIVDWMMPRLDGLELIKRVRANPFTASMPIIMLTARGVTAEKVLGLEAGADDYLVKPFDTMELVARVRSTLRRTQEYREVSPLTGLPGNNRILLEIAERSRGGDDYAVCYLDIDRFKSVNDRYGFARGDEFIAALARSLNRAVTSVEGPPAFIGHVGGDDFVLVCGPEQVRPLTETTVNDFERSADTLYDPEDAARGHIVLKSRRGEPQQANLVTLSIGVAFSVARAWSDPREIVAVASDMKTVAKKFPGSYVAFDRRGAASGHYGLAPDTHLGLAPGEYVGPSGGFQGPPAPPGPGSTFGGGSSATPAEGSVPLPREPQEPVPLDPGAA</sequence>
<dbReference type="GO" id="GO:0000156">
    <property type="term" value="F:phosphorelay response regulator activity"/>
    <property type="evidence" value="ECO:0007669"/>
    <property type="project" value="TreeGrafter"/>
</dbReference>
<dbReference type="FunFam" id="3.40.50.2300:FF:000001">
    <property type="entry name" value="DNA-binding response regulator PhoB"/>
    <property type="match status" value="1"/>
</dbReference>
<evidence type="ECO:0000256" key="7">
    <source>
        <dbReference type="SAM" id="MobiDB-lite"/>
    </source>
</evidence>
<dbReference type="CDD" id="cd17574">
    <property type="entry name" value="REC_OmpR"/>
    <property type="match status" value="1"/>
</dbReference>
<feature type="domain" description="GGDEF" evidence="9">
    <location>
        <begin position="159"/>
        <end position="313"/>
    </location>
</feature>
<dbReference type="SUPFAM" id="SSF52172">
    <property type="entry name" value="CheY-like"/>
    <property type="match status" value="1"/>
</dbReference>
<dbReference type="SUPFAM" id="SSF55073">
    <property type="entry name" value="Nucleotide cyclase"/>
    <property type="match status" value="1"/>
</dbReference>
<feature type="compositionally biased region" description="Pro residues" evidence="7">
    <location>
        <begin position="376"/>
        <end position="385"/>
    </location>
</feature>
<dbReference type="Pfam" id="PF00990">
    <property type="entry name" value="GGDEF"/>
    <property type="match status" value="1"/>
</dbReference>
<dbReference type="GO" id="GO:0006355">
    <property type="term" value="P:regulation of DNA-templated transcription"/>
    <property type="evidence" value="ECO:0007669"/>
    <property type="project" value="TreeGrafter"/>
</dbReference>
<evidence type="ECO:0000256" key="6">
    <source>
        <dbReference type="PROSITE-ProRule" id="PRU00169"/>
    </source>
</evidence>
<comment type="caution">
    <text evidence="10">The sequence shown here is derived from an EMBL/GenBank/DDBJ whole genome shotgun (WGS) entry which is preliminary data.</text>
</comment>
<feature type="region of interest" description="Disordered" evidence="7">
    <location>
        <begin position="331"/>
        <end position="385"/>
    </location>
</feature>
<organism evidence="10 11">
    <name type="scientific">Virgisporangium aurantiacum</name>
    <dbReference type="NCBI Taxonomy" id="175570"/>
    <lineage>
        <taxon>Bacteria</taxon>
        <taxon>Bacillati</taxon>
        <taxon>Actinomycetota</taxon>
        <taxon>Actinomycetes</taxon>
        <taxon>Micromonosporales</taxon>
        <taxon>Micromonosporaceae</taxon>
        <taxon>Virgisporangium</taxon>
    </lineage>
</organism>
<evidence type="ECO:0000256" key="3">
    <source>
        <dbReference type="ARBA" id="ARBA00023015"/>
    </source>
</evidence>
<name>A0A8J3Z855_9ACTN</name>
<dbReference type="Proteomes" id="UP000612585">
    <property type="component" value="Unassembled WGS sequence"/>
</dbReference>
<dbReference type="InterPro" id="IPR029787">
    <property type="entry name" value="Nucleotide_cyclase"/>
</dbReference>
<dbReference type="InterPro" id="IPR001789">
    <property type="entry name" value="Sig_transdc_resp-reg_receiver"/>
</dbReference>
<feature type="modified residue" description="4-aspartylphosphate" evidence="6">
    <location>
        <position position="59"/>
    </location>
</feature>
<dbReference type="PROSITE" id="PS50110">
    <property type="entry name" value="RESPONSE_REGULATORY"/>
    <property type="match status" value="1"/>
</dbReference>
<keyword evidence="5" id="KW-0804">Transcription</keyword>
<accession>A0A8J3Z855</accession>
<evidence type="ECO:0000259" key="9">
    <source>
        <dbReference type="PROSITE" id="PS50887"/>
    </source>
</evidence>
<dbReference type="SMART" id="SM00448">
    <property type="entry name" value="REC"/>
    <property type="match status" value="1"/>
</dbReference>
<keyword evidence="1 6" id="KW-0597">Phosphoprotein</keyword>